<dbReference type="Proteomes" id="UP000317909">
    <property type="component" value="Chromosome"/>
</dbReference>
<dbReference type="SUPFAM" id="SSF52821">
    <property type="entry name" value="Rhodanese/Cell cycle control phosphatase"/>
    <property type="match status" value="1"/>
</dbReference>
<evidence type="ECO:0000259" key="1">
    <source>
        <dbReference type="PROSITE" id="PS50206"/>
    </source>
</evidence>
<dbReference type="CDD" id="cd00158">
    <property type="entry name" value="RHOD"/>
    <property type="match status" value="1"/>
</dbReference>
<dbReference type="AlphaFoldDB" id="A0A517U233"/>
<dbReference type="EC" id="2.8.1.1" evidence="2"/>
<organism evidence="2 3">
    <name type="scientific">Lacipirellula limnantheis</name>
    <dbReference type="NCBI Taxonomy" id="2528024"/>
    <lineage>
        <taxon>Bacteria</taxon>
        <taxon>Pseudomonadati</taxon>
        <taxon>Planctomycetota</taxon>
        <taxon>Planctomycetia</taxon>
        <taxon>Pirellulales</taxon>
        <taxon>Lacipirellulaceae</taxon>
        <taxon>Lacipirellula</taxon>
    </lineage>
</organism>
<dbReference type="SMART" id="SM00450">
    <property type="entry name" value="RHOD"/>
    <property type="match status" value="1"/>
</dbReference>
<feature type="domain" description="Rhodanese" evidence="1">
    <location>
        <begin position="52"/>
        <end position="141"/>
    </location>
</feature>
<protein>
    <submittedName>
        <fullName evidence="2">Thiosulfate sulfurtransferase GlpE</fullName>
        <ecNumber evidence="2">2.8.1.1</ecNumber>
    </submittedName>
</protein>
<gene>
    <name evidence="2" type="primary">glpE</name>
    <name evidence="2" type="ORF">I41_38760</name>
</gene>
<sequence length="141" mass="14950">MDAIGSSLCPFDLNQILGKENAMAHGPRFERLAAEAQEKVRDVSAAEAGEIYENGGLLIDVREGDEFAKEHAVGAKHLSRGVLEMKIEAEAPDANQPIVLYCGGGKRSALAAESLGRMGYANVSSLIGGFKAWKEAGFGVE</sequence>
<dbReference type="PANTHER" id="PTHR43031:SF1">
    <property type="entry name" value="PYRIDINE NUCLEOTIDE-DISULPHIDE OXIDOREDUCTASE"/>
    <property type="match status" value="1"/>
</dbReference>
<keyword evidence="3" id="KW-1185">Reference proteome</keyword>
<reference evidence="2 3" key="1">
    <citation type="submission" date="2019-02" db="EMBL/GenBank/DDBJ databases">
        <title>Deep-cultivation of Planctomycetes and their phenomic and genomic characterization uncovers novel biology.</title>
        <authorList>
            <person name="Wiegand S."/>
            <person name="Jogler M."/>
            <person name="Boedeker C."/>
            <person name="Pinto D."/>
            <person name="Vollmers J."/>
            <person name="Rivas-Marin E."/>
            <person name="Kohn T."/>
            <person name="Peeters S.H."/>
            <person name="Heuer A."/>
            <person name="Rast P."/>
            <person name="Oberbeckmann S."/>
            <person name="Bunk B."/>
            <person name="Jeske O."/>
            <person name="Meyerdierks A."/>
            <person name="Storesund J.E."/>
            <person name="Kallscheuer N."/>
            <person name="Luecker S."/>
            <person name="Lage O.M."/>
            <person name="Pohl T."/>
            <person name="Merkel B.J."/>
            <person name="Hornburger P."/>
            <person name="Mueller R.-W."/>
            <person name="Bruemmer F."/>
            <person name="Labrenz M."/>
            <person name="Spormann A.M."/>
            <person name="Op den Camp H."/>
            <person name="Overmann J."/>
            <person name="Amann R."/>
            <person name="Jetten M.S.M."/>
            <person name="Mascher T."/>
            <person name="Medema M.H."/>
            <person name="Devos D.P."/>
            <person name="Kaster A.-K."/>
            <person name="Ovreas L."/>
            <person name="Rohde M."/>
            <person name="Galperin M.Y."/>
            <person name="Jogler C."/>
        </authorList>
    </citation>
    <scope>NUCLEOTIDE SEQUENCE [LARGE SCALE GENOMIC DNA]</scope>
    <source>
        <strain evidence="2 3">I41</strain>
    </source>
</reference>
<keyword evidence="2" id="KW-0808">Transferase</keyword>
<dbReference type="EMBL" id="CP036339">
    <property type="protein sequence ID" value="QDT74678.1"/>
    <property type="molecule type" value="Genomic_DNA"/>
</dbReference>
<dbReference type="InterPro" id="IPR050229">
    <property type="entry name" value="GlpE_sulfurtransferase"/>
</dbReference>
<accession>A0A517U233</accession>
<evidence type="ECO:0000313" key="2">
    <source>
        <dbReference type="EMBL" id="QDT74678.1"/>
    </source>
</evidence>
<dbReference type="PANTHER" id="PTHR43031">
    <property type="entry name" value="FAD-DEPENDENT OXIDOREDUCTASE"/>
    <property type="match status" value="1"/>
</dbReference>
<evidence type="ECO:0000313" key="3">
    <source>
        <dbReference type="Proteomes" id="UP000317909"/>
    </source>
</evidence>
<proteinExistence type="predicted"/>
<name>A0A517U233_9BACT</name>
<dbReference type="PROSITE" id="PS50206">
    <property type="entry name" value="RHODANESE_3"/>
    <property type="match status" value="1"/>
</dbReference>
<dbReference type="Pfam" id="PF00581">
    <property type="entry name" value="Rhodanese"/>
    <property type="match status" value="1"/>
</dbReference>
<dbReference type="InterPro" id="IPR036873">
    <property type="entry name" value="Rhodanese-like_dom_sf"/>
</dbReference>
<dbReference type="GO" id="GO:0004792">
    <property type="term" value="F:thiosulfate-cyanide sulfurtransferase activity"/>
    <property type="evidence" value="ECO:0007669"/>
    <property type="project" value="UniProtKB-EC"/>
</dbReference>
<dbReference type="KEGG" id="llh:I41_38760"/>
<dbReference type="InterPro" id="IPR001763">
    <property type="entry name" value="Rhodanese-like_dom"/>
</dbReference>
<dbReference type="Gene3D" id="3.40.250.10">
    <property type="entry name" value="Rhodanese-like domain"/>
    <property type="match status" value="1"/>
</dbReference>